<keyword evidence="3" id="KW-1185">Reference proteome</keyword>
<dbReference type="Proteomes" id="UP000431401">
    <property type="component" value="Unassembled WGS sequence"/>
</dbReference>
<protein>
    <submittedName>
        <fullName evidence="2">Uncharacterized protein</fullName>
    </submittedName>
</protein>
<dbReference type="RefSeq" id="WP_153347736.1">
    <property type="nucleotide sequence ID" value="NZ_WEGI01000014.1"/>
</dbReference>
<dbReference type="EMBL" id="WEGI01000014">
    <property type="protein sequence ID" value="MQY30453.1"/>
    <property type="molecule type" value="Genomic_DNA"/>
</dbReference>
<proteinExistence type="predicted"/>
<evidence type="ECO:0000313" key="3">
    <source>
        <dbReference type="Proteomes" id="UP000431401"/>
    </source>
</evidence>
<evidence type="ECO:0000256" key="1">
    <source>
        <dbReference type="SAM" id="MobiDB-lite"/>
    </source>
</evidence>
<organism evidence="2 3">
    <name type="scientific">Nocardia aurantia</name>
    <dbReference type="NCBI Taxonomy" id="2585199"/>
    <lineage>
        <taxon>Bacteria</taxon>
        <taxon>Bacillati</taxon>
        <taxon>Actinomycetota</taxon>
        <taxon>Actinomycetes</taxon>
        <taxon>Mycobacteriales</taxon>
        <taxon>Nocardiaceae</taxon>
        <taxon>Nocardia</taxon>
    </lineage>
</organism>
<comment type="caution">
    <text evidence="2">The sequence shown here is derived from an EMBL/GenBank/DDBJ whole genome shotgun (WGS) entry which is preliminary data.</text>
</comment>
<gene>
    <name evidence="2" type="ORF">NRB56_60550</name>
</gene>
<accession>A0A7K0DXD7</accession>
<name>A0A7K0DXD7_9NOCA</name>
<dbReference type="AlphaFoldDB" id="A0A7K0DXD7"/>
<reference evidence="2 3" key="1">
    <citation type="submission" date="2019-10" db="EMBL/GenBank/DDBJ databases">
        <title>Nocardia macrotermitis sp. nov. and Nocardia aurantia sp. nov., isolated from the gut of fungus growing-termite Macrotermes natalensis.</title>
        <authorList>
            <person name="Benndorf R."/>
            <person name="Schwitalla J."/>
            <person name="Martin K."/>
            <person name="De Beer W."/>
            <person name="Kaster A.-K."/>
            <person name="Vollmers J."/>
            <person name="Poulsen M."/>
            <person name="Beemelmanns C."/>
        </authorList>
    </citation>
    <scope>NUCLEOTIDE SEQUENCE [LARGE SCALE GENOMIC DNA]</scope>
    <source>
        <strain evidence="2 3">RB56</strain>
    </source>
</reference>
<sequence length="100" mass="10092">MAVVAVPRRGTSSPATTMRQWIDRGGARSAAATVAVLACATIAGAVATGSPADRPAEPPPAIEQADGDGLVDCDQLSDADYDDCIALTTGNLLWRGGTGH</sequence>
<feature type="region of interest" description="Disordered" evidence="1">
    <location>
        <begin position="48"/>
        <end position="69"/>
    </location>
</feature>
<evidence type="ECO:0000313" key="2">
    <source>
        <dbReference type="EMBL" id="MQY30453.1"/>
    </source>
</evidence>